<sequence>MQQTRVTASEFQAAFGALSDRARREPVVITKHGRDSLVVMSAEEWARLKRRDRRAGLTADLSDAWIEAVQSASVPSEFERRDSELK</sequence>
<dbReference type="InterPro" id="IPR006442">
    <property type="entry name" value="Antitoxin_Phd/YefM"/>
</dbReference>
<protein>
    <recommendedName>
        <fullName evidence="2">Antitoxin</fullName>
    </recommendedName>
</protein>
<reference evidence="3 4" key="1">
    <citation type="submission" date="2018-06" db="EMBL/GenBank/DDBJ databases">
        <title>Genomic Encyclopedia of Type Strains, Phase IV (KMG-IV): sequencing the most valuable type-strain genomes for metagenomic binning, comparative biology and taxonomic classification.</title>
        <authorList>
            <person name="Goeker M."/>
        </authorList>
    </citation>
    <scope>NUCLEOTIDE SEQUENCE [LARGE SCALE GENOMIC DNA]</scope>
    <source>
        <strain evidence="3 4">DSM 24875</strain>
    </source>
</reference>
<dbReference type="OrthoDB" id="165038at2"/>
<comment type="function">
    <text evidence="2">Antitoxin component of a type II toxin-antitoxin (TA) system.</text>
</comment>
<evidence type="ECO:0000256" key="1">
    <source>
        <dbReference type="ARBA" id="ARBA00009981"/>
    </source>
</evidence>
<accession>A0A366FP73</accession>
<keyword evidence="4" id="KW-1185">Reference proteome</keyword>
<name>A0A366FP73_9HYPH</name>
<organism evidence="3 4">
    <name type="scientific">Roseiarcus fermentans</name>
    <dbReference type="NCBI Taxonomy" id="1473586"/>
    <lineage>
        <taxon>Bacteria</taxon>
        <taxon>Pseudomonadati</taxon>
        <taxon>Pseudomonadota</taxon>
        <taxon>Alphaproteobacteria</taxon>
        <taxon>Hyphomicrobiales</taxon>
        <taxon>Roseiarcaceae</taxon>
        <taxon>Roseiarcus</taxon>
    </lineage>
</organism>
<dbReference type="Pfam" id="PF02604">
    <property type="entry name" value="PhdYeFM_antitox"/>
    <property type="match status" value="1"/>
</dbReference>
<proteinExistence type="inferred from homology"/>
<dbReference type="InterPro" id="IPR036165">
    <property type="entry name" value="YefM-like_sf"/>
</dbReference>
<evidence type="ECO:0000313" key="4">
    <source>
        <dbReference type="Proteomes" id="UP000253529"/>
    </source>
</evidence>
<dbReference type="SUPFAM" id="SSF143120">
    <property type="entry name" value="YefM-like"/>
    <property type="match status" value="1"/>
</dbReference>
<dbReference type="Gene3D" id="3.40.1620.10">
    <property type="entry name" value="YefM-like domain"/>
    <property type="match status" value="1"/>
</dbReference>
<evidence type="ECO:0000256" key="2">
    <source>
        <dbReference type="RuleBase" id="RU362080"/>
    </source>
</evidence>
<comment type="caution">
    <text evidence="3">The sequence shown here is derived from an EMBL/GenBank/DDBJ whole genome shotgun (WGS) entry which is preliminary data.</text>
</comment>
<comment type="similarity">
    <text evidence="1 2">Belongs to the phD/YefM antitoxin family.</text>
</comment>
<dbReference type="Proteomes" id="UP000253529">
    <property type="component" value="Unassembled WGS sequence"/>
</dbReference>
<dbReference type="EMBL" id="QNRK01000005">
    <property type="protein sequence ID" value="RBP16428.1"/>
    <property type="molecule type" value="Genomic_DNA"/>
</dbReference>
<dbReference type="AlphaFoldDB" id="A0A366FP73"/>
<evidence type="ECO:0000313" key="3">
    <source>
        <dbReference type="EMBL" id="RBP16428.1"/>
    </source>
</evidence>
<gene>
    <name evidence="3" type="ORF">DFR50_10570</name>
</gene>
<dbReference type="NCBIfam" id="TIGR01552">
    <property type="entry name" value="phd_fam"/>
    <property type="match status" value="1"/>
</dbReference>